<evidence type="ECO:0000313" key="3">
    <source>
        <dbReference type="Proteomes" id="UP000654604"/>
    </source>
</evidence>
<reference evidence="2 3" key="1">
    <citation type="submission" date="2020-10" db="EMBL/GenBank/DDBJ databases">
        <authorList>
            <person name="Castelo-Branco R."/>
            <person name="Eusebio N."/>
            <person name="Adriana R."/>
            <person name="Vieira A."/>
            <person name="Brugerolle De Fraissinette N."/>
            <person name="Rezende De Castro R."/>
            <person name="Schneider M.P."/>
            <person name="Vasconcelos V."/>
            <person name="Leao P.N."/>
        </authorList>
    </citation>
    <scope>NUCLEOTIDE SEQUENCE [LARGE SCALE GENOMIC DNA]</scope>
    <source>
        <strain evidence="2 3">LEGE 03274</strain>
    </source>
</reference>
<dbReference type="Proteomes" id="UP000654604">
    <property type="component" value="Unassembled WGS sequence"/>
</dbReference>
<dbReference type="InterPro" id="IPR001296">
    <property type="entry name" value="Glyco_trans_1"/>
</dbReference>
<dbReference type="PANTHER" id="PTHR46401">
    <property type="entry name" value="GLYCOSYLTRANSFERASE WBBK-RELATED"/>
    <property type="match status" value="1"/>
</dbReference>
<evidence type="ECO:0000259" key="1">
    <source>
        <dbReference type="Pfam" id="PF00534"/>
    </source>
</evidence>
<sequence>MKLLFYVPYNRIGGVERVIISLVNELSQQVEQLILVASPSLLSYYQSQIIDSDKIVYQPFTLVNSSYKNKLLGLINKINIFANKINLDIFKNFKQSYYQNLVFEQIINKYNITHCLYAIANRINPPKVKVPLFMISYDIFWHFSPLTYSKEYTNEYDSSLLQWLQKSNGVITISQQTKQDITTLFPQYQSQIKCIPIAGFFCSDNLSNTTNTENKKEIIFLFPSSFGIYKDHLTVIKAGIILAKEKNYNFKVVFIGKETDKILSSKINLSQQNSTKEYQTYIKELEYICQENEQIIDQHFTGLGYCSDEELEHWYQKSNCVIFPSRYEGFGLAISEAIVRGIPVIASDLTVFKEQVDLYQCPERVILFPCHDSQELSREIEHFIQNPIEPLNETDIEHYRNTWNWGKVAQTYIEYLKQW</sequence>
<dbReference type="RefSeq" id="WP_193800054.1">
    <property type="nucleotide sequence ID" value="NZ_JADEWC010000006.1"/>
</dbReference>
<gene>
    <name evidence="2" type="ORF">IQ215_04080</name>
</gene>
<feature type="domain" description="Glycosyl transferase family 1" evidence="1">
    <location>
        <begin position="211"/>
        <end position="389"/>
    </location>
</feature>
<keyword evidence="3" id="KW-1185">Reference proteome</keyword>
<dbReference type="Gene3D" id="3.40.50.2000">
    <property type="entry name" value="Glycogen Phosphorylase B"/>
    <property type="match status" value="2"/>
</dbReference>
<protein>
    <submittedName>
        <fullName evidence="2">Glycosyltransferase</fullName>
    </submittedName>
</protein>
<comment type="caution">
    <text evidence="2">The sequence shown here is derived from an EMBL/GenBank/DDBJ whole genome shotgun (WGS) entry which is preliminary data.</text>
</comment>
<dbReference type="EMBL" id="JADEWC010000006">
    <property type="protein sequence ID" value="MBE9221868.1"/>
    <property type="molecule type" value="Genomic_DNA"/>
</dbReference>
<proteinExistence type="predicted"/>
<dbReference type="SUPFAM" id="SSF53756">
    <property type="entry name" value="UDP-Glycosyltransferase/glycogen phosphorylase"/>
    <property type="match status" value="1"/>
</dbReference>
<dbReference type="PANTHER" id="PTHR46401:SF8">
    <property type="entry name" value="BLL6006 PROTEIN"/>
    <property type="match status" value="1"/>
</dbReference>
<name>A0ABR9V1V6_9CHRO</name>
<organism evidence="2 3">
    <name type="scientific">Cyanobacterium stanieri LEGE 03274</name>
    <dbReference type="NCBI Taxonomy" id="1828756"/>
    <lineage>
        <taxon>Bacteria</taxon>
        <taxon>Bacillati</taxon>
        <taxon>Cyanobacteriota</taxon>
        <taxon>Cyanophyceae</taxon>
        <taxon>Oscillatoriophycideae</taxon>
        <taxon>Chroococcales</taxon>
        <taxon>Geminocystaceae</taxon>
        <taxon>Cyanobacterium</taxon>
    </lineage>
</organism>
<accession>A0ABR9V1V6</accession>
<dbReference type="Pfam" id="PF00534">
    <property type="entry name" value="Glycos_transf_1"/>
    <property type="match status" value="1"/>
</dbReference>
<evidence type="ECO:0000313" key="2">
    <source>
        <dbReference type="EMBL" id="MBE9221868.1"/>
    </source>
</evidence>